<evidence type="ECO:0000313" key="6">
    <source>
        <dbReference type="Proteomes" id="UP001596109"/>
    </source>
</evidence>
<dbReference type="RefSeq" id="WP_381435957.1">
    <property type="nucleotide sequence ID" value="NZ_JBHSNO010000007.1"/>
</dbReference>
<name>A0ABW0TKN8_9BACL</name>
<comment type="caution">
    <text evidence="5">The sequence shown here is derived from an EMBL/GenBank/DDBJ whole genome shotgun (WGS) entry which is preliminary data.</text>
</comment>
<dbReference type="SUPFAM" id="SSF63829">
    <property type="entry name" value="Calcium-dependent phosphotriesterase"/>
    <property type="match status" value="1"/>
</dbReference>
<feature type="repeat" description="NHL" evidence="4">
    <location>
        <begin position="112"/>
        <end position="149"/>
    </location>
</feature>
<dbReference type="InterPro" id="IPR011042">
    <property type="entry name" value="6-blade_b-propeller_TolB-like"/>
</dbReference>
<feature type="repeat" description="NHL" evidence="4">
    <location>
        <begin position="76"/>
        <end position="98"/>
    </location>
</feature>
<dbReference type="InterPro" id="IPR001258">
    <property type="entry name" value="NHL_repeat"/>
</dbReference>
<dbReference type="Gene3D" id="2.120.10.30">
    <property type="entry name" value="TolB, C-terminal domain"/>
    <property type="match status" value="1"/>
</dbReference>
<keyword evidence="6" id="KW-1185">Reference proteome</keyword>
<dbReference type="PANTHER" id="PTHR10680:SF38">
    <property type="entry name" value="BLL1368 PROTEIN"/>
    <property type="match status" value="1"/>
</dbReference>
<evidence type="ECO:0000256" key="4">
    <source>
        <dbReference type="PROSITE-ProRule" id="PRU00504"/>
    </source>
</evidence>
<evidence type="ECO:0000256" key="2">
    <source>
        <dbReference type="ARBA" id="ARBA00022737"/>
    </source>
</evidence>
<reference evidence="6" key="1">
    <citation type="journal article" date="2019" name="Int. J. Syst. Evol. Microbiol.">
        <title>The Global Catalogue of Microorganisms (GCM) 10K type strain sequencing project: providing services to taxonomists for standard genome sequencing and annotation.</title>
        <authorList>
            <consortium name="The Broad Institute Genomics Platform"/>
            <consortium name="The Broad Institute Genome Sequencing Center for Infectious Disease"/>
            <person name="Wu L."/>
            <person name="Ma J."/>
        </authorList>
    </citation>
    <scope>NUCLEOTIDE SEQUENCE [LARGE SCALE GENOMIC DNA]</scope>
    <source>
        <strain evidence="6">CGMCC 4.1434</strain>
    </source>
</reference>
<evidence type="ECO:0000256" key="1">
    <source>
        <dbReference type="ARBA" id="ARBA00022729"/>
    </source>
</evidence>
<protein>
    <recommendedName>
        <fullName evidence="7">6-bladed beta-propeller</fullName>
    </recommendedName>
</protein>
<proteinExistence type="predicted"/>
<keyword evidence="2" id="KW-0677">Repeat</keyword>
<gene>
    <name evidence="5" type="ORF">ACFPRA_14330</name>
</gene>
<dbReference type="Proteomes" id="UP001596109">
    <property type="component" value="Unassembled WGS sequence"/>
</dbReference>
<organism evidence="5 6">
    <name type="scientific">Sporosarcina soli</name>
    <dbReference type="NCBI Taxonomy" id="334736"/>
    <lineage>
        <taxon>Bacteria</taxon>
        <taxon>Bacillati</taxon>
        <taxon>Bacillota</taxon>
        <taxon>Bacilli</taxon>
        <taxon>Bacillales</taxon>
        <taxon>Caryophanaceae</taxon>
        <taxon>Sporosarcina</taxon>
    </lineage>
</organism>
<feature type="repeat" description="NHL" evidence="4">
    <location>
        <begin position="157"/>
        <end position="196"/>
    </location>
</feature>
<evidence type="ECO:0008006" key="7">
    <source>
        <dbReference type="Google" id="ProtNLM"/>
    </source>
</evidence>
<dbReference type="PANTHER" id="PTHR10680">
    <property type="entry name" value="PEPTIDYL-GLYCINE ALPHA-AMIDATING MONOOXYGENASE"/>
    <property type="match status" value="1"/>
</dbReference>
<dbReference type="EMBL" id="JBHSNO010000007">
    <property type="protein sequence ID" value="MFC5590081.1"/>
    <property type="molecule type" value="Genomic_DNA"/>
</dbReference>
<dbReference type="Pfam" id="PF01436">
    <property type="entry name" value="NHL"/>
    <property type="match status" value="3"/>
</dbReference>
<accession>A0ABW0TKN8</accession>
<sequence length="277" mass="31319">MGIFILGDKKYQVKRDWLQLPQSKLLTNISGISTDNKGRIYVLQRSNPFMLAFSQDGELVDEWFDETLSDGHYFRITDDGRVCVVDRNHHRIVIFNSSGEVLQVIGDQQNPGGLGVPFNHPTDVTVNDKGDFFVSDGYGNFSVHHLNPSGELIDTWGGPGKGEGEFTVPHSVLVDQQDRVLVADRENNRIQIFNQKGEYLEEIKNLYRPMSIYEDKDGFIYVTDQSPTLNLFNPNGELLGRFLTLGTIGHGVTVDENGDIYIAEMFQDMIIKFILLN</sequence>
<keyword evidence="3" id="KW-0325">Glycoprotein</keyword>
<keyword evidence="1" id="KW-0732">Signal</keyword>
<evidence type="ECO:0000313" key="5">
    <source>
        <dbReference type="EMBL" id="MFC5590081.1"/>
    </source>
</evidence>
<dbReference type="PROSITE" id="PS51125">
    <property type="entry name" value="NHL"/>
    <property type="match status" value="3"/>
</dbReference>
<evidence type="ECO:0000256" key="3">
    <source>
        <dbReference type="ARBA" id="ARBA00023180"/>
    </source>
</evidence>